<dbReference type="WBParaSite" id="ECPE_0001625201-mRNA-1">
    <property type="protein sequence ID" value="ECPE_0001625201-mRNA-1"/>
    <property type="gene ID" value="ECPE_0001625201"/>
</dbReference>
<feature type="compositionally biased region" description="Polar residues" evidence="1">
    <location>
        <begin position="109"/>
        <end position="121"/>
    </location>
</feature>
<evidence type="ECO:0000313" key="3">
    <source>
        <dbReference type="Proteomes" id="UP000272942"/>
    </source>
</evidence>
<dbReference type="AlphaFoldDB" id="A0A183BAH4"/>
<gene>
    <name evidence="2" type="ORF">ECPE_LOCUS16209</name>
</gene>
<protein>
    <submittedName>
        <fullName evidence="4">Flocculation protein FLO11-like</fullName>
    </submittedName>
</protein>
<proteinExistence type="predicted"/>
<accession>A0A183BAH4</accession>
<evidence type="ECO:0000256" key="1">
    <source>
        <dbReference type="SAM" id="MobiDB-lite"/>
    </source>
</evidence>
<feature type="compositionally biased region" description="Low complexity" evidence="1">
    <location>
        <begin position="91"/>
        <end position="108"/>
    </location>
</feature>
<sequence>MSGTELTIPFDLDYQACRYPLDCACARSRCPVLKWRRKLLRNKVVPNLDYSKYIESQLRVLSKPLSQESPNSRSGSYEACLSGSPLMKSSLGTSSIPGSPSSFPTSFSVNRTNPTLGSRSPLSGAPLVTSGTRSLRPGTSNEEDNANRTTSRSSNAQSIPAASQPNSSMKSVDGSDPHATESTTVTDENERPEETALSRSSLDEDQSSHTDGKAPSESSYHNTGSEAVNTTKSTFESIITTRRQAAAMRNALH</sequence>
<organism evidence="4">
    <name type="scientific">Echinostoma caproni</name>
    <dbReference type="NCBI Taxonomy" id="27848"/>
    <lineage>
        <taxon>Eukaryota</taxon>
        <taxon>Metazoa</taxon>
        <taxon>Spiralia</taxon>
        <taxon>Lophotrochozoa</taxon>
        <taxon>Platyhelminthes</taxon>
        <taxon>Trematoda</taxon>
        <taxon>Digenea</taxon>
        <taxon>Plagiorchiida</taxon>
        <taxon>Echinostomata</taxon>
        <taxon>Echinostomatoidea</taxon>
        <taxon>Echinostomatidae</taxon>
        <taxon>Echinostoma</taxon>
    </lineage>
</organism>
<evidence type="ECO:0000313" key="2">
    <source>
        <dbReference type="EMBL" id="VDP93481.1"/>
    </source>
</evidence>
<feature type="compositionally biased region" description="Polar residues" evidence="1">
    <location>
        <begin position="129"/>
        <end position="140"/>
    </location>
</feature>
<evidence type="ECO:0000313" key="4">
    <source>
        <dbReference type="WBParaSite" id="ECPE_0001625201-mRNA-1"/>
    </source>
</evidence>
<keyword evidence="3" id="KW-1185">Reference proteome</keyword>
<name>A0A183BAH4_9TREM</name>
<dbReference type="EMBL" id="UZAN01063404">
    <property type="protein sequence ID" value="VDP93481.1"/>
    <property type="molecule type" value="Genomic_DNA"/>
</dbReference>
<reference evidence="2 3" key="2">
    <citation type="submission" date="2018-11" db="EMBL/GenBank/DDBJ databases">
        <authorList>
            <consortium name="Pathogen Informatics"/>
        </authorList>
    </citation>
    <scope>NUCLEOTIDE SEQUENCE [LARGE SCALE GENOMIC DNA]</scope>
    <source>
        <strain evidence="2 3">Egypt</strain>
    </source>
</reference>
<feature type="compositionally biased region" description="Polar residues" evidence="1">
    <location>
        <begin position="216"/>
        <end position="236"/>
    </location>
</feature>
<feature type="compositionally biased region" description="Polar residues" evidence="1">
    <location>
        <begin position="147"/>
        <end position="170"/>
    </location>
</feature>
<feature type="region of interest" description="Disordered" evidence="1">
    <location>
        <begin position="91"/>
        <end position="236"/>
    </location>
</feature>
<dbReference type="Proteomes" id="UP000272942">
    <property type="component" value="Unassembled WGS sequence"/>
</dbReference>
<reference evidence="4" key="1">
    <citation type="submission" date="2016-06" db="UniProtKB">
        <authorList>
            <consortium name="WormBaseParasite"/>
        </authorList>
    </citation>
    <scope>IDENTIFICATION</scope>
</reference>
<dbReference type="OrthoDB" id="1928087at2759"/>